<evidence type="ECO:0000256" key="7">
    <source>
        <dbReference type="ARBA" id="ARBA00022679"/>
    </source>
</evidence>
<dbReference type="PANTHER" id="PTHR11579">
    <property type="entry name" value="PROTEIN-L-ISOASPARTATE O-METHYLTRANSFERASE"/>
    <property type="match status" value="1"/>
</dbReference>
<dbReference type="EC" id="2.1.1.77" evidence="3 9"/>
<evidence type="ECO:0000256" key="6">
    <source>
        <dbReference type="ARBA" id="ARBA00022603"/>
    </source>
</evidence>
<dbReference type="InterPro" id="IPR029063">
    <property type="entry name" value="SAM-dependent_MTases_sf"/>
</dbReference>
<keyword evidence="8" id="KW-0949">S-adenosyl-L-methionine</keyword>
<dbReference type="NCBIfam" id="NF001453">
    <property type="entry name" value="PRK00312.1"/>
    <property type="match status" value="1"/>
</dbReference>
<dbReference type="GO" id="GO:0032259">
    <property type="term" value="P:methylation"/>
    <property type="evidence" value="ECO:0007669"/>
    <property type="project" value="UniProtKB-KW"/>
</dbReference>
<dbReference type="SUPFAM" id="SSF53335">
    <property type="entry name" value="S-adenosyl-L-methionine-dependent methyltransferases"/>
    <property type="match status" value="1"/>
</dbReference>
<dbReference type="NCBIfam" id="TIGR00080">
    <property type="entry name" value="pimt"/>
    <property type="match status" value="1"/>
</dbReference>
<keyword evidence="6 10" id="KW-0489">Methyltransferase</keyword>
<evidence type="ECO:0000256" key="2">
    <source>
        <dbReference type="ARBA" id="ARBA00005369"/>
    </source>
</evidence>
<protein>
    <recommendedName>
        <fullName evidence="4 9">Protein-L-isoaspartate O-methyltransferase</fullName>
        <ecNumber evidence="3 9">2.1.1.77</ecNumber>
    </recommendedName>
</protein>
<dbReference type="Pfam" id="PF01135">
    <property type="entry name" value="PCMT"/>
    <property type="match status" value="1"/>
</dbReference>
<comment type="similarity">
    <text evidence="2">Belongs to the methyltransferase superfamily. L-isoaspartyl/D-aspartyl protein methyltransferase family.</text>
</comment>
<evidence type="ECO:0000313" key="10">
    <source>
        <dbReference type="EMBL" id="OGE74510.1"/>
    </source>
</evidence>
<evidence type="ECO:0000256" key="5">
    <source>
        <dbReference type="ARBA" id="ARBA00022490"/>
    </source>
</evidence>
<dbReference type="GO" id="GO:0004719">
    <property type="term" value="F:protein-L-isoaspartate (D-aspartate) O-methyltransferase activity"/>
    <property type="evidence" value="ECO:0007669"/>
    <property type="project" value="UniProtKB-UniRule"/>
</dbReference>
<dbReference type="GO" id="GO:0005737">
    <property type="term" value="C:cytoplasm"/>
    <property type="evidence" value="ECO:0007669"/>
    <property type="project" value="UniProtKB-SubCell"/>
</dbReference>
<dbReference type="InterPro" id="IPR000682">
    <property type="entry name" value="PCMT"/>
</dbReference>
<accession>A0A1F5NAQ8</accession>
<evidence type="ECO:0000256" key="8">
    <source>
        <dbReference type="ARBA" id="ARBA00022691"/>
    </source>
</evidence>
<reference evidence="10 11" key="1">
    <citation type="journal article" date="2016" name="Nat. Commun.">
        <title>Thousands of microbial genomes shed light on interconnected biogeochemical processes in an aquifer system.</title>
        <authorList>
            <person name="Anantharaman K."/>
            <person name="Brown C.T."/>
            <person name="Hug L.A."/>
            <person name="Sharon I."/>
            <person name="Castelle C.J."/>
            <person name="Probst A.J."/>
            <person name="Thomas B.C."/>
            <person name="Singh A."/>
            <person name="Wilkins M.J."/>
            <person name="Karaoz U."/>
            <person name="Brodie E.L."/>
            <person name="Williams K.H."/>
            <person name="Hubbard S.S."/>
            <person name="Banfield J.F."/>
        </authorList>
    </citation>
    <scope>NUCLEOTIDE SEQUENCE [LARGE SCALE GENOMIC DNA]</scope>
</reference>
<keyword evidence="5" id="KW-0963">Cytoplasm</keyword>
<sequence>MKELVENLKLSGVLKTPAIIAAFLRADRKRFVPPEFQKDAYRDAPLPIGKGQTISQPATVAFMFELLQAKPGDRVLDIGFGSGWTAALLSEIVGPGGKVFALEVVPEVYEFGKRNLERAGYKNVTTLLRSGSIGLPEHAPFERIIAGAATPKIPEAIIGALAPRGRLVIPVGTPYSCSVVLVEKSAAGKIRRTDHPGFAFVPFVET</sequence>
<dbReference type="GO" id="GO:0030091">
    <property type="term" value="P:protein repair"/>
    <property type="evidence" value="ECO:0007669"/>
    <property type="project" value="UniProtKB-UniRule"/>
</dbReference>
<evidence type="ECO:0000256" key="3">
    <source>
        <dbReference type="ARBA" id="ARBA00011890"/>
    </source>
</evidence>
<comment type="caution">
    <text evidence="10">The sequence shown here is derived from an EMBL/GenBank/DDBJ whole genome shotgun (WGS) entry which is preliminary data.</text>
</comment>
<comment type="subcellular location">
    <subcellularLocation>
        <location evidence="1">Cytoplasm</location>
    </subcellularLocation>
</comment>
<keyword evidence="7 10" id="KW-0808">Transferase</keyword>
<dbReference type="Proteomes" id="UP000176547">
    <property type="component" value="Unassembled WGS sequence"/>
</dbReference>
<gene>
    <name evidence="10" type="ORF">A3K06_03840</name>
</gene>
<proteinExistence type="inferred from homology"/>
<name>A0A1F5NAQ8_9BACT</name>
<dbReference type="CDD" id="cd02440">
    <property type="entry name" value="AdoMet_MTases"/>
    <property type="match status" value="1"/>
</dbReference>
<evidence type="ECO:0000256" key="4">
    <source>
        <dbReference type="ARBA" id="ARBA00013346"/>
    </source>
</evidence>
<evidence type="ECO:0000256" key="1">
    <source>
        <dbReference type="ARBA" id="ARBA00004496"/>
    </source>
</evidence>
<evidence type="ECO:0000256" key="9">
    <source>
        <dbReference type="NCBIfam" id="TIGR00080"/>
    </source>
</evidence>
<evidence type="ECO:0000313" key="11">
    <source>
        <dbReference type="Proteomes" id="UP000176547"/>
    </source>
</evidence>
<dbReference type="EMBL" id="MFEG01000065">
    <property type="protein sequence ID" value="OGE74510.1"/>
    <property type="molecule type" value="Genomic_DNA"/>
</dbReference>
<organism evidence="10 11">
    <name type="scientific">Candidatus Doudnabacteria bacterium RIFCSPHIGHO2_01_52_17</name>
    <dbReference type="NCBI Taxonomy" id="1817820"/>
    <lineage>
        <taxon>Bacteria</taxon>
        <taxon>Candidatus Doudnaibacteriota</taxon>
    </lineage>
</organism>
<dbReference type="AlphaFoldDB" id="A0A1F5NAQ8"/>
<dbReference type="Gene3D" id="3.40.50.150">
    <property type="entry name" value="Vaccinia Virus protein VP39"/>
    <property type="match status" value="1"/>
</dbReference>
<dbReference type="PANTHER" id="PTHR11579:SF0">
    <property type="entry name" value="PROTEIN-L-ISOASPARTATE(D-ASPARTATE) O-METHYLTRANSFERASE"/>
    <property type="match status" value="1"/>
</dbReference>